<name>A0A2M7W4J6_9BACT</name>
<protein>
    <submittedName>
        <fullName evidence="1">Uncharacterized protein</fullName>
    </submittedName>
</protein>
<comment type="caution">
    <text evidence="1">The sequence shown here is derived from an EMBL/GenBank/DDBJ whole genome shotgun (WGS) entry which is preliminary data.</text>
</comment>
<accession>A0A2M7W4J6</accession>
<dbReference type="EMBL" id="PFQF01000015">
    <property type="protein sequence ID" value="PJA20738.1"/>
    <property type="molecule type" value="Genomic_DNA"/>
</dbReference>
<reference evidence="2" key="1">
    <citation type="submission" date="2017-09" db="EMBL/GenBank/DDBJ databases">
        <title>Depth-based differentiation of microbial function through sediment-hosted aquifers and enrichment of novel symbionts in the deep terrestrial subsurface.</title>
        <authorList>
            <person name="Probst A.J."/>
            <person name="Ladd B."/>
            <person name="Jarett J.K."/>
            <person name="Geller-Mcgrath D.E."/>
            <person name="Sieber C.M.K."/>
            <person name="Emerson J.B."/>
            <person name="Anantharaman K."/>
            <person name="Thomas B.C."/>
            <person name="Malmstrom R."/>
            <person name="Stieglmeier M."/>
            <person name="Klingl A."/>
            <person name="Woyke T."/>
            <person name="Ryan C.M."/>
            <person name="Banfield J.F."/>
        </authorList>
    </citation>
    <scope>NUCLEOTIDE SEQUENCE [LARGE SCALE GENOMIC DNA]</scope>
</reference>
<evidence type="ECO:0000313" key="2">
    <source>
        <dbReference type="Proteomes" id="UP000230137"/>
    </source>
</evidence>
<proteinExistence type="predicted"/>
<organism evidence="1 2">
    <name type="scientific">Candidatus Berkelbacteria bacterium CG_4_10_14_0_2_um_filter_35_9_33_12</name>
    <dbReference type="NCBI Taxonomy" id="1974499"/>
    <lineage>
        <taxon>Bacteria</taxon>
        <taxon>Candidatus Berkelbacteria</taxon>
    </lineage>
</organism>
<sequence length="67" mass="7702">MAYSVKSKKTGTDYILHSKDVTLKGGRQQTIYYFAKDERDNALDELPEGYELMENSRTGLPMLRKAK</sequence>
<dbReference type="AlphaFoldDB" id="A0A2M7W4J6"/>
<evidence type="ECO:0000313" key="1">
    <source>
        <dbReference type="EMBL" id="PJA20738.1"/>
    </source>
</evidence>
<dbReference type="Proteomes" id="UP000230137">
    <property type="component" value="Unassembled WGS sequence"/>
</dbReference>
<gene>
    <name evidence="1" type="ORF">COX60_00645</name>
</gene>